<organism evidence="2 3">
    <name type="scientific">Comamonas kerstersii</name>
    <dbReference type="NCBI Taxonomy" id="225992"/>
    <lineage>
        <taxon>Bacteria</taxon>
        <taxon>Pseudomonadati</taxon>
        <taxon>Pseudomonadota</taxon>
        <taxon>Betaproteobacteria</taxon>
        <taxon>Burkholderiales</taxon>
        <taxon>Comamonadaceae</taxon>
        <taxon>Comamonas</taxon>
    </lineage>
</organism>
<feature type="region of interest" description="Disordered" evidence="1">
    <location>
        <begin position="1"/>
        <end position="34"/>
    </location>
</feature>
<dbReference type="EMBL" id="CP020121">
    <property type="protein sequence ID" value="AQZ99309.1"/>
    <property type="molecule type" value="Genomic_DNA"/>
</dbReference>
<dbReference type="Proteomes" id="UP000242792">
    <property type="component" value="Chromosome"/>
</dbReference>
<accession>A0A1V0BH96</accession>
<dbReference type="KEGG" id="cke:B5M06_14675"/>
<reference evidence="2 3" key="1">
    <citation type="submission" date="2017-03" db="EMBL/GenBank/DDBJ databases">
        <title>Rapid Whole Genome Sequencing of Comamonas kerstersii Causing Continuous ambulatory Peritoneal Dialysis-Associated Peritonitis.</title>
        <authorList>
            <person name="Zheng B."/>
        </authorList>
    </citation>
    <scope>NUCLEOTIDE SEQUENCE [LARGE SCALE GENOMIC DNA]</scope>
    <source>
        <strain evidence="2 3">8943</strain>
    </source>
</reference>
<protein>
    <submittedName>
        <fullName evidence="2">Uncharacterized protein</fullName>
    </submittedName>
</protein>
<evidence type="ECO:0000256" key="1">
    <source>
        <dbReference type="SAM" id="MobiDB-lite"/>
    </source>
</evidence>
<feature type="compositionally biased region" description="Basic and acidic residues" evidence="1">
    <location>
        <begin position="1"/>
        <end position="24"/>
    </location>
</feature>
<dbReference type="GeneID" id="83040554"/>
<evidence type="ECO:0000313" key="2">
    <source>
        <dbReference type="EMBL" id="AQZ99309.1"/>
    </source>
</evidence>
<dbReference type="AlphaFoldDB" id="A0A1V0BH96"/>
<name>A0A1V0BH96_9BURK</name>
<gene>
    <name evidence="2" type="ORF">B5M06_14675</name>
</gene>
<proteinExistence type="predicted"/>
<dbReference type="OrthoDB" id="3239452at2"/>
<dbReference type="RefSeq" id="WP_054067871.1">
    <property type="nucleotide sequence ID" value="NZ_CP020121.1"/>
</dbReference>
<sequence length="520" mass="55813">MNNENSDKKKTVDIQHGSQREMERVGVSMAGSETVSRYGSANAEFVKGYTGMDNETGQKMAKGLSEVSKHKLNSDPVEAAKNIKQQAGFSAEIASTSRDNAKAIIERSEQRTWRSDDLPEYGRNHNVVDRVQVLNGEIIEGSQSQMKFVGDRNQLFERIAKEDGKFARYRGIKLELPSEQFEGAAEYCQKQASELREQALKVESAGKPQVAAELRAKADNYEQLAENVRDSGLTTDEALFYRKHPELATALDIARTSHGAGVEAAKYGAAVGACISTLRNIFECAQGKKDIKDAMVSVASDTGKAATLGYTTGFAGSAIKGTLQQSSSGTLRALSATNAPALAVSICLSLGSSVKRYVTGEITEADLLIEVGEKGSGMLSGGMLAALGQIAIPIPVVGAAIGGMIGYAMSSLFYQSALDAARGAELSAQMLKRTQAIEKAARERLASEQAQLDAFLEKEIPELQSRTEVLGALLSSTANVSADEISGAINEFAELLGQKLQFQNMQEFENFMLSSDSLKI</sequence>
<evidence type="ECO:0000313" key="3">
    <source>
        <dbReference type="Proteomes" id="UP000242792"/>
    </source>
</evidence>